<dbReference type="Proteomes" id="UP000072741">
    <property type="component" value="Unassembled WGS sequence"/>
</dbReference>
<organism evidence="2 3">
    <name type="scientific">Pseudacidovorax intermedius</name>
    <dbReference type="NCBI Taxonomy" id="433924"/>
    <lineage>
        <taxon>Bacteria</taxon>
        <taxon>Pseudomonadati</taxon>
        <taxon>Pseudomonadota</taxon>
        <taxon>Betaproteobacteria</taxon>
        <taxon>Burkholderiales</taxon>
        <taxon>Comamonadaceae</taxon>
        <taxon>Pseudacidovorax</taxon>
    </lineage>
</organism>
<gene>
    <name evidence="2" type="ORF">NS331_19530</name>
</gene>
<keyword evidence="3" id="KW-1185">Reference proteome</keyword>
<dbReference type="AlphaFoldDB" id="A0A147GPD1"/>
<evidence type="ECO:0000313" key="3">
    <source>
        <dbReference type="Proteomes" id="UP000072741"/>
    </source>
</evidence>
<reference evidence="2 3" key="1">
    <citation type="journal article" date="2016" name="Front. Microbiol.">
        <title>Genomic Resource of Rice Seed Associated Bacteria.</title>
        <authorList>
            <person name="Midha S."/>
            <person name="Bansal K."/>
            <person name="Sharma S."/>
            <person name="Kumar N."/>
            <person name="Patil P.P."/>
            <person name="Chaudhry V."/>
            <person name="Patil P.B."/>
        </authorList>
    </citation>
    <scope>NUCLEOTIDE SEQUENCE [LARGE SCALE GENOMIC DNA]</scope>
    <source>
        <strain evidence="2 3">NS331</strain>
    </source>
</reference>
<dbReference type="EMBL" id="LDSL01000132">
    <property type="protein sequence ID" value="KTT15852.1"/>
    <property type="molecule type" value="Genomic_DNA"/>
</dbReference>
<evidence type="ECO:0000256" key="1">
    <source>
        <dbReference type="SAM" id="MobiDB-lite"/>
    </source>
</evidence>
<evidence type="ECO:0000313" key="2">
    <source>
        <dbReference type="EMBL" id="KTT15852.1"/>
    </source>
</evidence>
<dbReference type="Gene3D" id="3.30.50.20">
    <property type="entry name" value="prophage-derive protein ybcO"/>
    <property type="match status" value="1"/>
</dbReference>
<dbReference type="RefSeq" id="WP_058643620.1">
    <property type="nucleotide sequence ID" value="NZ_LDSL01000132.1"/>
</dbReference>
<dbReference type="OrthoDB" id="8594085at2"/>
<comment type="caution">
    <text evidence="2">The sequence shown here is derived from an EMBL/GenBank/DDBJ whole genome shotgun (WGS) entry which is preliminary data.</text>
</comment>
<accession>A0A147GPD1</accession>
<sequence>MKRSAPLKRTAWPRRAQPKGEQRPERIAPVAKQLERPPVYWQPANEPHIAAPKVVPVRDEAYRRLVAALPCIRCGIQGHSQAAHPNTGKGAGTKADDRDCFPLCADRPGVRGCHAFFDLGAAYTKEERRRIEKVWTRKTQERLRKAGAA</sequence>
<proteinExistence type="predicted"/>
<protein>
    <submittedName>
        <fullName evidence="2">Uncharacterized protein</fullName>
    </submittedName>
</protein>
<name>A0A147GPD1_9BURK</name>
<feature type="region of interest" description="Disordered" evidence="1">
    <location>
        <begin position="1"/>
        <end position="31"/>
    </location>
</feature>